<comment type="caution">
    <text evidence="1">The sequence shown here is derived from an EMBL/GenBank/DDBJ whole genome shotgun (WGS) entry which is preliminary data.</text>
</comment>
<accession>A0A3N6QKL4</accession>
<name>A0A3N6QKL4_BRACR</name>
<dbReference type="EMBL" id="QGKW02002005">
    <property type="protein sequence ID" value="KAF2540927.1"/>
    <property type="molecule type" value="Genomic_DNA"/>
</dbReference>
<gene>
    <name evidence="1" type="ORF">F2Q68_00030506</name>
</gene>
<evidence type="ECO:0000313" key="2">
    <source>
        <dbReference type="Proteomes" id="UP000712281"/>
    </source>
</evidence>
<reference evidence="1" key="1">
    <citation type="submission" date="2019-12" db="EMBL/GenBank/DDBJ databases">
        <title>Genome sequencing and annotation of Brassica cretica.</title>
        <authorList>
            <person name="Studholme D.J."/>
            <person name="Sarris P.F."/>
        </authorList>
    </citation>
    <scope>NUCLEOTIDE SEQUENCE</scope>
    <source>
        <strain evidence="1">PFS-001/15</strain>
        <tissue evidence="1">Leaf</tissue>
    </source>
</reference>
<proteinExistence type="predicted"/>
<organism evidence="1 2">
    <name type="scientific">Brassica cretica</name>
    <name type="common">Mustard</name>
    <dbReference type="NCBI Taxonomy" id="69181"/>
    <lineage>
        <taxon>Eukaryota</taxon>
        <taxon>Viridiplantae</taxon>
        <taxon>Streptophyta</taxon>
        <taxon>Embryophyta</taxon>
        <taxon>Tracheophyta</taxon>
        <taxon>Spermatophyta</taxon>
        <taxon>Magnoliopsida</taxon>
        <taxon>eudicotyledons</taxon>
        <taxon>Gunneridae</taxon>
        <taxon>Pentapetalae</taxon>
        <taxon>rosids</taxon>
        <taxon>malvids</taxon>
        <taxon>Brassicales</taxon>
        <taxon>Brassicaceae</taxon>
        <taxon>Brassiceae</taxon>
        <taxon>Brassica</taxon>
    </lineage>
</organism>
<dbReference type="Proteomes" id="UP000712281">
    <property type="component" value="Unassembled WGS sequence"/>
</dbReference>
<evidence type="ECO:0000313" key="1">
    <source>
        <dbReference type="EMBL" id="KAF2540927.1"/>
    </source>
</evidence>
<protein>
    <submittedName>
        <fullName evidence="1">Uncharacterized protein</fullName>
    </submittedName>
</protein>
<dbReference type="AlphaFoldDB" id="A0A3N6QKL4"/>
<sequence length="115" mass="13270">MDKILHSCSPFSNYCSIWTIYPLWQKQQEDDQRPVVCEYGYSQICHTVLSVQKPKWSDKIYSVSIKEQCRPTLKLLIAAASMTNPRVVVNRISNTKFLKEAIDSYLSSPSSKMFT</sequence>